<dbReference type="FunFam" id="3.40.50.720:FF:000084">
    <property type="entry name" value="Short-chain dehydrogenase reductase"/>
    <property type="match status" value="1"/>
</dbReference>
<reference evidence="5" key="1">
    <citation type="submission" date="2016-07" db="EMBL/GenBank/DDBJ databases">
        <authorList>
            <person name="Florea S."/>
            <person name="Webb J.S."/>
            <person name="Jaromczyk J."/>
            <person name="Schardl C.L."/>
        </authorList>
    </citation>
    <scope>NUCLEOTIDE SEQUENCE [LARGE SCALE GENOMIC DNA]</scope>
    <source>
        <strain evidence="5">IPBSL-7</strain>
    </source>
</reference>
<feature type="domain" description="Ketoreductase" evidence="3">
    <location>
        <begin position="10"/>
        <end position="192"/>
    </location>
</feature>
<accession>A0A1C0ANB9</accession>
<dbReference type="Pfam" id="PF13561">
    <property type="entry name" value="adh_short_C2"/>
    <property type="match status" value="1"/>
</dbReference>
<dbReference type="SMART" id="SM00822">
    <property type="entry name" value="PKS_KR"/>
    <property type="match status" value="1"/>
</dbReference>
<dbReference type="InterPro" id="IPR020904">
    <property type="entry name" value="Sc_DH/Rdtase_CS"/>
</dbReference>
<sequence length="255" mass="26150">MDDSFSLRGRVAVVTGASQGIGRAVAVALAQAGARVGCASRSGTSAEATVADIRALGGEAAPVAWDVRDRSAAATAIAEVERALGPVDLAVNNAGIGAGTPALEITEPLWREVYATNVDGLFWACQAEAQAMLAHGRGGAIVNIASISGHIANRNLTQAQYNSSKAAVIHLTRSLAVEWAGHGIRVNSVSPGYVATPMNQRAEVADLVAEFADTTPMGRLARPEEVAGPVVFLLAPAASYVTGADLLVDGGYCCW</sequence>
<dbReference type="Proteomes" id="UP000093501">
    <property type="component" value="Unassembled WGS sequence"/>
</dbReference>
<dbReference type="EMBL" id="MBQD01000020">
    <property type="protein sequence ID" value="OCL34748.1"/>
    <property type="molecule type" value="Genomic_DNA"/>
</dbReference>
<name>A0A1C0ANB9_9ACTN</name>
<evidence type="ECO:0000313" key="4">
    <source>
        <dbReference type="EMBL" id="OCL34748.1"/>
    </source>
</evidence>
<dbReference type="PRINTS" id="PR00080">
    <property type="entry name" value="SDRFAMILY"/>
</dbReference>
<proteinExistence type="inferred from homology"/>
<dbReference type="Gene3D" id="3.40.50.720">
    <property type="entry name" value="NAD(P)-binding Rossmann-like Domain"/>
    <property type="match status" value="1"/>
</dbReference>
<dbReference type="InterPro" id="IPR002347">
    <property type="entry name" value="SDR_fam"/>
</dbReference>
<dbReference type="InterPro" id="IPR057326">
    <property type="entry name" value="KR_dom"/>
</dbReference>
<dbReference type="AlphaFoldDB" id="A0A1C0ANB9"/>
<dbReference type="PANTHER" id="PTHR42760:SF115">
    <property type="entry name" value="3-OXOACYL-[ACYL-CARRIER-PROTEIN] REDUCTASE FABG"/>
    <property type="match status" value="1"/>
</dbReference>
<keyword evidence="5" id="KW-1185">Reference proteome</keyword>
<gene>
    <name evidence="4" type="ORF">BCR15_03445</name>
</gene>
<comment type="caution">
    <text evidence="4">The sequence shown here is derived from an EMBL/GenBank/DDBJ whole genome shotgun (WGS) entry which is preliminary data.</text>
</comment>
<keyword evidence="2" id="KW-0560">Oxidoreductase</keyword>
<dbReference type="PROSITE" id="PS00061">
    <property type="entry name" value="ADH_SHORT"/>
    <property type="match status" value="1"/>
</dbReference>
<evidence type="ECO:0000256" key="2">
    <source>
        <dbReference type="ARBA" id="ARBA00023002"/>
    </source>
</evidence>
<dbReference type="InterPro" id="IPR036291">
    <property type="entry name" value="NAD(P)-bd_dom_sf"/>
</dbReference>
<dbReference type="SUPFAM" id="SSF51735">
    <property type="entry name" value="NAD(P)-binding Rossmann-fold domains"/>
    <property type="match status" value="1"/>
</dbReference>
<evidence type="ECO:0000259" key="3">
    <source>
        <dbReference type="SMART" id="SM00822"/>
    </source>
</evidence>
<evidence type="ECO:0000313" key="5">
    <source>
        <dbReference type="Proteomes" id="UP000093501"/>
    </source>
</evidence>
<dbReference type="NCBIfam" id="NF005559">
    <property type="entry name" value="PRK07231.1"/>
    <property type="match status" value="1"/>
</dbReference>
<organism evidence="4 5">
    <name type="scientific">Tessaracoccus lapidicaptus</name>
    <dbReference type="NCBI Taxonomy" id="1427523"/>
    <lineage>
        <taxon>Bacteria</taxon>
        <taxon>Bacillati</taxon>
        <taxon>Actinomycetota</taxon>
        <taxon>Actinomycetes</taxon>
        <taxon>Propionibacteriales</taxon>
        <taxon>Propionibacteriaceae</taxon>
        <taxon>Tessaracoccus</taxon>
    </lineage>
</organism>
<dbReference type="RefSeq" id="WP_068751430.1">
    <property type="nucleotide sequence ID" value="NZ_JBDXXE010000034.1"/>
</dbReference>
<evidence type="ECO:0000256" key="1">
    <source>
        <dbReference type="ARBA" id="ARBA00006484"/>
    </source>
</evidence>
<comment type="similarity">
    <text evidence="1">Belongs to the short-chain dehydrogenases/reductases (SDR) family.</text>
</comment>
<protein>
    <submittedName>
        <fullName evidence="4">Short chain dehydrogenase</fullName>
    </submittedName>
</protein>
<dbReference type="GO" id="GO:0016616">
    <property type="term" value="F:oxidoreductase activity, acting on the CH-OH group of donors, NAD or NADP as acceptor"/>
    <property type="evidence" value="ECO:0007669"/>
    <property type="project" value="UniProtKB-ARBA"/>
</dbReference>
<dbReference type="PRINTS" id="PR00081">
    <property type="entry name" value="GDHRDH"/>
</dbReference>
<dbReference type="PANTHER" id="PTHR42760">
    <property type="entry name" value="SHORT-CHAIN DEHYDROGENASES/REDUCTASES FAMILY MEMBER"/>
    <property type="match status" value="1"/>
</dbReference>